<dbReference type="RefSeq" id="WP_268882072.1">
    <property type="nucleotide sequence ID" value="NZ_CP114029.1"/>
</dbReference>
<gene>
    <name evidence="1" type="ORF">OH818_05280</name>
</gene>
<evidence type="ECO:0000313" key="1">
    <source>
        <dbReference type="EMBL" id="WAP69636.1"/>
    </source>
</evidence>
<name>A0ABY7C333_9HYPH</name>
<proteinExistence type="predicted"/>
<sequence length="53" mass="6088">MERFKSDIDEDIFAVPQNPSLHCNKSLQARAWVGRLRGIPESCRAREAVVGFW</sequence>
<accession>A0ABY7C333</accession>
<evidence type="ECO:0000313" key="2">
    <source>
        <dbReference type="Proteomes" id="UP001164020"/>
    </source>
</evidence>
<organism evidence="1 2">
    <name type="scientific">Jiella pelagia</name>
    <dbReference type="NCBI Taxonomy" id="2986949"/>
    <lineage>
        <taxon>Bacteria</taxon>
        <taxon>Pseudomonadati</taxon>
        <taxon>Pseudomonadota</taxon>
        <taxon>Alphaproteobacteria</taxon>
        <taxon>Hyphomicrobiales</taxon>
        <taxon>Aurantimonadaceae</taxon>
        <taxon>Jiella</taxon>
    </lineage>
</organism>
<reference evidence="1" key="1">
    <citation type="submission" date="2022-12" db="EMBL/GenBank/DDBJ databases">
        <title>Jiella pelagia sp. nov., isolated from phosphonate enriched culture of Northwest Pacific surface seawater.</title>
        <authorList>
            <person name="Shin D.Y."/>
            <person name="Hwang C.Y."/>
        </authorList>
    </citation>
    <scope>NUCLEOTIDE SEQUENCE</scope>
    <source>
        <strain evidence="1">HL-NP1</strain>
    </source>
</reference>
<dbReference type="Proteomes" id="UP001164020">
    <property type="component" value="Chromosome"/>
</dbReference>
<keyword evidence="2" id="KW-1185">Reference proteome</keyword>
<dbReference type="EMBL" id="CP114029">
    <property type="protein sequence ID" value="WAP69636.1"/>
    <property type="molecule type" value="Genomic_DNA"/>
</dbReference>
<protein>
    <submittedName>
        <fullName evidence="1">Uncharacterized protein</fullName>
    </submittedName>
</protein>